<evidence type="ECO:0000313" key="2">
    <source>
        <dbReference type="EMBL" id="CAG8699337.1"/>
    </source>
</evidence>
<gene>
    <name evidence="2" type="ORF">CPELLU_LOCUS11733</name>
</gene>
<dbReference type="EMBL" id="CAJVQA010010663">
    <property type="protein sequence ID" value="CAG8699337.1"/>
    <property type="molecule type" value="Genomic_DNA"/>
</dbReference>
<dbReference type="AlphaFoldDB" id="A0A9N9HPE1"/>
<feature type="region of interest" description="Disordered" evidence="1">
    <location>
        <begin position="64"/>
        <end position="111"/>
    </location>
</feature>
<comment type="caution">
    <text evidence="2">The sequence shown here is derived from an EMBL/GenBank/DDBJ whole genome shotgun (WGS) entry which is preliminary data.</text>
</comment>
<feature type="non-terminal residue" evidence="2">
    <location>
        <position position="111"/>
    </location>
</feature>
<organism evidence="2 3">
    <name type="scientific">Cetraspora pellucida</name>
    <dbReference type="NCBI Taxonomy" id="1433469"/>
    <lineage>
        <taxon>Eukaryota</taxon>
        <taxon>Fungi</taxon>
        <taxon>Fungi incertae sedis</taxon>
        <taxon>Mucoromycota</taxon>
        <taxon>Glomeromycotina</taxon>
        <taxon>Glomeromycetes</taxon>
        <taxon>Diversisporales</taxon>
        <taxon>Gigasporaceae</taxon>
        <taxon>Cetraspora</taxon>
    </lineage>
</organism>
<evidence type="ECO:0000313" key="3">
    <source>
        <dbReference type="Proteomes" id="UP000789759"/>
    </source>
</evidence>
<name>A0A9N9HPE1_9GLOM</name>
<proteinExistence type="predicted"/>
<protein>
    <submittedName>
        <fullName evidence="2">14567_t:CDS:1</fullName>
    </submittedName>
</protein>
<reference evidence="2" key="1">
    <citation type="submission" date="2021-06" db="EMBL/GenBank/DDBJ databases">
        <authorList>
            <person name="Kallberg Y."/>
            <person name="Tangrot J."/>
            <person name="Rosling A."/>
        </authorList>
    </citation>
    <scope>NUCLEOTIDE SEQUENCE</scope>
    <source>
        <strain evidence="2">FL966</strain>
    </source>
</reference>
<sequence>MIENQDALFHPMLMPTRWLRDEKEAKLNAAVQLERENILSKNMDLNNILKLPDRHVCNIDDIKDPTKYQDKGRPASNRIKAYNENKKVNSSISKRGNASKNLENTVENDNT</sequence>
<keyword evidence="3" id="KW-1185">Reference proteome</keyword>
<dbReference type="OrthoDB" id="2439317at2759"/>
<feature type="compositionally biased region" description="Basic and acidic residues" evidence="1">
    <location>
        <begin position="64"/>
        <end position="73"/>
    </location>
</feature>
<accession>A0A9N9HPE1</accession>
<evidence type="ECO:0000256" key="1">
    <source>
        <dbReference type="SAM" id="MobiDB-lite"/>
    </source>
</evidence>
<dbReference type="Proteomes" id="UP000789759">
    <property type="component" value="Unassembled WGS sequence"/>
</dbReference>
<feature type="compositionally biased region" description="Polar residues" evidence="1">
    <location>
        <begin position="88"/>
        <end position="111"/>
    </location>
</feature>